<name>A0A7W1T7G2_9LIST</name>
<dbReference type="AlphaFoldDB" id="A0A7W1T7G2"/>
<feature type="domain" description="Glycosyl hydrolase family 36 N-terminal" evidence="10">
    <location>
        <begin position="29"/>
        <end position="285"/>
    </location>
</feature>
<dbReference type="InterPro" id="IPR000111">
    <property type="entry name" value="Glyco_hydro_27/36_CS"/>
</dbReference>
<dbReference type="CDD" id="cd14791">
    <property type="entry name" value="GH36"/>
    <property type="match status" value="1"/>
</dbReference>
<reference evidence="11 12" key="2">
    <citation type="submission" date="2020-08" db="EMBL/GenBank/DDBJ databases">
        <title>Listeria ohnekaius sp. nov. and Listeria portnoyii sp. nov. isolated from non-agricultural and natural environments.</title>
        <authorList>
            <person name="Weller D."/>
            <person name="Belias A.M."/>
            <person name="Liao J."/>
            <person name="Guo S."/>
            <person name="Orsi R.H."/>
            <person name="Wiedmann M."/>
        </authorList>
    </citation>
    <scope>NUCLEOTIDE SEQUENCE [LARGE SCALE GENOMIC DNA]</scope>
    <source>
        <strain evidence="11 12">FSL W9-0585</strain>
    </source>
</reference>
<keyword evidence="4 6" id="KW-0378">Hydrolase</keyword>
<dbReference type="InterPro" id="IPR031705">
    <property type="entry name" value="Glyco_hydro_36_C"/>
</dbReference>
<gene>
    <name evidence="11" type="ORF">HPK16_10645</name>
</gene>
<evidence type="ECO:0000259" key="9">
    <source>
        <dbReference type="Pfam" id="PF16874"/>
    </source>
</evidence>
<evidence type="ECO:0000313" key="12">
    <source>
        <dbReference type="Proteomes" id="UP000548787"/>
    </source>
</evidence>
<dbReference type="EC" id="3.2.1.22" evidence="3 6"/>
<comment type="similarity">
    <text evidence="2">Belongs to the glycosyl hydrolase 36 family.</text>
</comment>
<feature type="binding site" evidence="8">
    <location>
        <position position="199"/>
    </location>
    <ligand>
        <name>substrate</name>
    </ligand>
</feature>
<organism evidence="11 12">
    <name type="scientific">Listeria rustica</name>
    <dbReference type="NCBI Taxonomy" id="2713503"/>
    <lineage>
        <taxon>Bacteria</taxon>
        <taxon>Bacillati</taxon>
        <taxon>Bacillota</taxon>
        <taxon>Bacilli</taxon>
        <taxon>Bacillales</taxon>
        <taxon>Listeriaceae</taxon>
        <taxon>Listeria</taxon>
    </lineage>
</organism>
<dbReference type="InterPro" id="IPR013780">
    <property type="entry name" value="Glyco_hydro_b"/>
</dbReference>
<feature type="active site" description="Proton donor" evidence="7">
    <location>
        <position position="548"/>
    </location>
</feature>
<dbReference type="GO" id="GO:0004557">
    <property type="term" value="F:alpha-galactosidase activity"/>
    <property type="evidence" value="ECO:0007669"/>
    <property type="project" value="UniProtKB-UniRule"/>
</dbReference>
<dbReference type="PANTHER" id="PTHR43053">
    <property type="entry name" value="GLYCOSIDASE FAMILY 31"/>
    <property type="match status" value="1"/>
</dbReference>
<evidence type="ECO:0000256" key="4">
    <source>
        <dbReference type="ARBA" id="ARBA00022801"/>
    </source>
</evidence>
<accession>A0A7W1T7G2</accession>
<dbReference type="PROSITE" id="PS00512">
    <property type="entry name" value="ALPHA_GALACTOSIDASE"/>
    <property type="match status" value="1"/>
</dbReference>
<evidence type="ECO:0000256" key="1">
    <source>
        <dbReference type="ARBA" id="ARBA00001255"/>
    </source>
</evidence>
<dbReference type="PANTHER" id="PTHR43053:SF3">
    <property type="entry name" value="ALPHA-GALACTOSIDASE C-RELATED"/>
    <property type="match status" value="1"/>
</dbReference>
<feature type="binding site" evidence="8">
    <location>
        <position position="443"/>
    </location>
    <ligand>
        <name>substrate</name>
    </ligand>
</feature>
<evidence type="ECO:0000256" key="6">
    <source>
        <dbReference type="PIRNR" id="PIRNR005536"/>
    </source>
</evidence>
<dbReference type="InterPro" id="IPR038417">
    <property type="entry name" value="Alpga-gal_N_sf"/>
</dbReference>
<feature type="binding site" evidence="8">
    <location>
        <position position="548"/>
    </location>
    <ligand>
        <name>substrate</name>
    </ligand>
</feature>
<sequence>MGIFYDEAQRVFHLRGKDVSYVLGVVREGYLAHLYYGKGIRKFAGSNGVTFIKRDFSPSVGIGDETFSLDSLPQEYPQYGNSDFRKPAYQVKGADGTTISDLRYDSHHIFAGKVALDGLPASYVEQESDAETLEITMVDAVLGLRVILQYTVFEAENVITRSARFVNEGKETLRILKAASACVEFKESDYDLLTLPGAWGNERQIERAPLRHGMQSVDSVRGGSSHQQNPFVALLGKQATEDMGEVYGFNLVYSGNFEASVEVDQFAATRVVLGLHSFNFDWTLESGAEFQTPEVVMVYSDTGLGGMSRQYHRFYQKHLVRGVYREQTRPILVNNWEATYFDFTEEKILDIAKAGGKLGMELLVLDDGWFGKRNSDKSSLGDWFVNAEKLPNGLKNLAENVNNLGMKFGLWFEPEMVSVDSDLYREHPEWCIHVPNRAKSESRNQLVLDFSREDVCDEMTRRMVAILEEVPVSYVKWDMNRHLTEVGSAHFPSDRQQEIAHRHILGVYSVMDAITTQFPDILFESCSGGGGRFDPGMLYYMPQTWTSDNTDAISRLKIQYGTSLVYPIVTMGSHVSSAPNHQVGRFTSLEMRGNVAMSGNLGYELDLTTLTDTEQKIVKQQITTYKEIRELIQFGDFYRLKSPFEGNETAWMFVDAAKTECYVFYFQVLATPARPLQFVKLAGLNKAAQYQLRGTEQVFGGDELMYAGIKVPTALIGDFQTVSWHFQLKK</sequence>
<dbReference type="Pfam" id="PF16875">
    <property type="entry name" value="Glyco_hydro_36N"/>
    <property type="match status" value="1"/>
</dbReference>
<reference evidence="11 12" key="1">
    <citation type="submission" date="2020-05" db="EMBL/GenBank/DDBJ databases">
        <authorList>
            <person name="Carlin C.R."/>
        </authorList>
    </citation>
    <scope>NUCLEOTIDE SEQUENCE [LARGE SCALE GENOMIC DNA]</scope>
    <source>
        <strain evidence="11 12">FSL W9-0585</strain>
    </source>
</reference>
<keyword evidence="5 6" id="KW-0326">Glycosidase</keyword>
<feature type="binding site" evidence="8">
    <location>
        <begin position="476"/>
        <end position="480"/>
    </location>
    <ligand>
        <name>substrate</name>
    </ligand>
</feature>
<proteinExistence type="inferred from homology"/>
<dbReference type="Pfam" id="PF02065">
    <property type="entry name" value="Melibiase"/>
    <property type="match status" value="1"/>
</dbReference>
<dbReference type="PIRSF" id="PIRSF005536">
    <property type="entry name" value="Agal"/>
    <property type="match status" value="1"/>
</dbReference>
<evidence type="ECO:0000256" key="3">
    <source>
        <dbReference type="ARBA" id="ARBA00012755"/>
    </source>
</evidence>
<dbReference type="Gene3D" id="3.20.20.70">
    <property type="entry name" value="Aldolase class I"/>
    <property type="match status" value="1"/>
</dbReference>
<evidence type="ECO:0000256" key="5">
    <source>
        <dbReference type="ARBA" id="ARBA00023295"/>
    </source>
</evidence>
<dbReference type="Proteomes" id="UP000548787">
    <property type="component" value="Unassembled WGS sequence"/>
</dbReference>
<dbReference type="InterPro" id="IPR013785">
    <property type="entry name" value="Aldolase_TIM"/>
</dbReference>
<dbReference type="PRINTS" id="PR00743">
    <property type="entry name" value="GLHYDRLASE36"/>
</dbReference>
<feature type="binding site" evidence="8">
    <location>
        <position position="526"/>
    </location>
    <ligand>
        <name>substrate</name>
    </ligand>
</feature>
<comment type="catalytic activity">
    <reaction evidence="1 6">
        <text>Hydrolysis of terminal, non-reducing alpha-D-galactose residues in alpha-D-galactosides, including galactose oligosaccharides, galactomannans and galactolipids.</text>
        <dbReference type="EC" id="3.2.1.22"/>
    </reaction>
</comment>
<dbReference type="InterPro" id="IPR031704">
    <property type="entry name" value="Glyco_hydro_36_N"/>
</dbReference>
<dbReference type="FunFam" id="3.20.20.70:FF:000118">
    <property type="entry name" value="Alpha-galactosidase"/>
    <property type="match status" value="1"/>
</dbReference>
<protein>
    <recommendedName>
        <fullName evidence="3 6">Alpha-galactosidase</fullName>
        <ecNumber evidence="3 6">3.2.1.22</ecNumber>
    </recommendedName>
</protein>
<dbReference type="RefSeq" id="WP_181676943.1">
    <property type="nucleotide sequence ID" value="NZ_JABJVM010000010.1"/>
</dbReference>
<dbReference type="Gene3D" id="2.60.40.1180">
    <property type="entry name" value="Golgi alpha-mannosidase II"/>
    <property type="match status" value="1"/>
</dbReference>
<dbReference type="InterPro" id="IPR050985">
    <property type="entry name" value="Alpha-glycosidase_related"/>
</dbReference>
<evidence type="ECO:0000256" key="2">
    <source>
        <dbReference type="ARBA" id="ARBA00006202"/>
    </source>
</evidence>
<dbReference type="InterPro" id="IPR002252">
    <property type="entry name" value="Glyco_hydro_36"/>
</dbReference>
<keyword evidence="12" id="KW-1185">Reference proteome</keyword>
<dbReference type="InterPro" id="IPR017853">
    <property type="entry name" value="GH"/>
</dbReference>
<dbReference type="GO" id="GO:0016052">
    <property type="term" value="P:carbohydrate catabolic process"/>
    <property type="evidence" value="ECO:0007669"/>
    <property type="project" value="InterPro"/>
</dbReference>
<evidence type="ECO:0000256" key="7">
    <source>
        <dbReference type="PIRSR" id="PIRSR005536-1"/>
    </source>
</evidence>
<dbReference type="SUPFAM" id="SSF51445">
    <property type="entry name" value="(Trans)glycosidases"/>
    <property type="match status" value="1"/>
</dbReference>
<dbReference type="Gene3D" id="2.70.98.60">
    <property type="entry name" value="alpha-galactosidase from lactobacil brevis"/>
    <property type="match status" value="1"/>
</dbReference>
<evidence type="ECO:0000259" key="10">
    <source>
        <dbReference type="Pfam" id="PF16875"/>
    </source>
</evidence>
<feature type="binding site" evidence="8">
    <location>
        <begin position="366"/>
        <end position="367"/>
    </location>
    <ligand>
        <name>substrate</name>
    </ligand>
</feature>
<dbReference type="EMBL" id="JABJVM010000010">
    <property type="protein sequence ID" value="MBA3926800.1"/>
    <property type="molecule type" value="Genomic_DNA"/>
</dbReference>
<dbReference type="Pfam" id="PF16874">
    <property type="entry name" value="Glyco_hydro_36C"/>
    <property type="match status" value="1"/>
</dbReference>
<feature type="active site" description="Nucleophile" evidence="7">
    <location>
        <position position="478"/>
    </location>
</feature>
<comment type="caution">
    <text evidence="11">The sequence shown here is derived from an EMBL/GenBank/DDBJ whole genome shotgun (WGS) entry which is preliminary data.</text>
</comment>
<evidence type="ECO:0000256" key="8">
    <source>
        <dbReference type="PIRSR" id="PIRSR005536-2"/>
    </source>
</evidence>
<feature type="domain" description="Glycosyl hydrolase family 36 C-terminal" evidence="9">
    <location>
        <begin position="648"/>
        <end position="726"/>
    </location>
</feature>
<evidence type="ECO:0000313" key="11">
    <source>
        <dbReference type="EMBL" id="MBA3926800.1"/>
    </source>
</evidence>